<dbReference type="Pfam" id="PF18027">
    <property type="entry name" value="Pepdidase_M14_N"/>
    <property type="match status" value="1"/>
</dbReference>
<dbReference type="FunFam" id="2.60.40.3120:FF:000001">
    <property type="entry name" value="cytosolic carboxypeptidase 1 isoform X1"/>
    <property type="match status" value="1"/>
</dbReference>
<keyword evidence="4" id="KW-0121">Carboxypeptidase</keyword>
<keyword evidence="6" id="KW-0479">Metal-binding</keyword>
<dbReference type="InterPro" id="IPR000834">
    <property type="entry name" value="Peptidase_M14"/>
</dbReference>
<evidence type="ECO:0000256" key="8">
    <source>
        <dbReference type="ARBA" id="ARBA00022833"/>
    </source>
</evidence>
<keyword evidence="9" id="KW-0482">Metalloprotease</keyword>
<evidence type="ECO:0000256" key="12">
    <source>
        <dbReference type="SAM" id="MobiDB-lite"/>
    </source>
</evidence>
<dbReference type="Proteomes" id="UP000008912">
    <property type="component" value="Unassembled WGS sequence"/>
</dbReference>
<keyword evidence="7" id="KW-0378">Hydrolase</keyword>
<sequence length="921" mass="107402">MWEDSEKEDYSDRTISDDESDEDNFMKFVSEDIHRCALLTADSISDPFFPRTTQILLEYQLGRWVPRLREPRDLYGVSSSGPLSPTRWPYHCEVIDEKVQHIDWTPSHPEPVYIPTGLEMEPLYPNSKEDTVVYLAEDAYKEPCFVYSRVGGNRTPLKQPVDNYDNTLTFEARFESGNLQKVVKVAEYEYQLTVRPDLFTNKHTQWYYFQVTNTQAGIVYRFTIINFTKPASLYNRGMRPLFYSEKEAKTHNIGWQRIGDQIKYYRNNQGQEGHHYFSLTWTFQFPHNKDTCYFAHCYPYTYTNLQEYLSTINHDSVRSKFCKIRVLCHTIARNMVYVLTITTPLKNTDSRKRKAVILTARVHPGETNSSWIMKGFLDYILGDSSDAQLLRDTFIFKVVPMLNPDGVIVGNYRCSLAGRDLNRNYTSLLKESFPSVWYTRNMIHRLMEKREVILYCDLHGHSRKENIFMYGCDGSDRCKALYLQQRIFPLMLSKNCPDKFSFSACKFNVQKSKEGTGRVVMWKMGIRNSFTMEATFCGSTLGNKRGTHFNTKDLESMGYHFCDSLLDYCDPDRTKYYQCLKELEEMEKHINLEKILEDSDTSLKEVPLDLESSSRGSDSSESNESQTYLLKLTSQKKHLKTKKERNSIIASHQNIGEEQEACDKGHLVQRQRESNSDVKDIKPNVSDVCIFDYFRSPFPNQGLDQHHNFKSKMKECTSFQSKTTGINWTDDEKRIYRDKRIAQTQEILHYLLPIMESTKNVQTPPMKQILNPRTNFQVQHQLKPATYVNIKRYSTSWTPPRNHPFISQRNLAVSSPEWLQSVSQRSLENLSPLKVPKKKKKHSRIKAAKTNDMKHLSSKWEAAPSSSEKDADVTKEKSLQAEESNEQNSMQIAPHPTKKRDAQPRKNHGQPTFYLKFQRGK</sequence>
<feature type="domain" description="Peptidase M14" evidence="13">
    <location>
        <begin position="298"/>
        <end position="569"/>
    </location>
</feature>
<dbReference type="Ensembl" id="ENSAMET00000013349.2">
    <property type="protein sequence ID" value="ENSAMEP00000012808.2"/>
    <property type="gene ID" value="ENSAMEG00000012164.2"/>
</dbReference>
<comment type="subcellular location">
    <subcellularLocation>
        <location evidence="2">Cytoplasm</location>
        <location evidence="2">Cytosol</location>
    </subcellularLocation>
</comment>
<evidence type="ECO:0000256" key="5">
    <source>
        <dbReference type="ARBA" id="ARBA00022670"/>
    </source>
</evidence>
<gene>
    <name evidence="14" type="primary">AGBL3</name>
</gene>
<dbReference type="InterPro" id="IPR050821">
    <property type="entry name" value="Cytosolic_carboxypeptidase"/>
</dbReference>
<dbReference type="Pfam" id="PF00246">
    <property type="entry name" value="Peptidase_M14"/>
    <property type="match status" value="1"/>
</dbReference>
<dbReference type="Gene3D" id="3.40.630.10">
    <property type="entry name" value="Zn peptidases"/>
    <property type="match status" value="1"/>
</dbReference>
<evidence type="ECO:0000256" key="2">
    <source>
        <dbReference type="ARBA" id="ARBA00004514"/>
    </source>
</evidence>
<dbReference type="FunFam" id="3.40.630.10:FF:000011">
    <property type="entry name" value="cytosolic carboxypeptidase 2 isoform X1"/>
    <property type="match status" value="1"/>
</dbReference>
<feature type="region of interest" description="Disordered" evidence="12">
    <location>
        <begin position="660"/>
        <end position="679"/>
    </location>
</feature>
<evidence type="ECO:0000256" key="11">
    <source>
        <dbReference type="PROSITE-ProRule" id="PRU01379"/>
    </source>
</evidence>
<accession>G1M0E8</accession>
<dbReference type="PANTHER" id="PTHR12756:SF23">
    <property type="entry name" value="CYTOSOLIC CARBOXYPEPTIDASE 3"/>
    <property type="match status" value="1"/>
</dbReference>
<protein>
    <submittedName>
        <fullName evidence="14">AGBL carboxypeptidase 3</fullName>
    </submittedName>
</protein>
<dbReference type="SUPFAM" id="SSF53187">
    <property type="entry name" value="Zn-dependent exopeptidases"/>
    <property type="match status" value="1"/>
</dbReference>
<dbReference type="STRING" id="9646.ENSAMEP00000012808"/>
<dbReference type="InParanoid" id="G1M0E8"/>
<evidence type="ECO:0000256" key="4">
    <source>
        <dbReference type="ARBA" id="ARBA00022645"/>
    </source>
</evidence>
<feature type="active site" description="Proton donor/acceptor" evidence="11">
    <location>
        <position position="533"/>
    </location>
</feature>
<feature type="compositionally biased region" description="Basic and acidic residues" evidence="12">
    <location>
        <begin position="867"/>
        <end position="880"/>
    </location>
</feature>
<keyword evidence="8" id="KW-0862">Zinc</keyword>
<feature type="compositionally biased region" description="Basic and acidic residues" evidence="12">
    <location>
        <begin position="661"/>
        <end position="679"/>
    </location>
</feature>
<organism evidence="14 15">
    <name type="scientific">Ailuropoda melanoleuca</name>
    <name type="common">Giant panda</name>
    <dbReference type="NCBI Taxonomy" id="9646"/>
    <lineage>
        <taxon>Eukaryota</taxon>
        <taxon>Metazoa</taxon>
        <taxon>Chordata</taxon>
        <taxon>Craniata</taxon>
        <taxon>Vertebrata</taxon>
        <taxon>Euteleostomi</taxon>
        <taxon>Mammalia</taxon>
        <taxon>Eutheria</taxon>
        <taxon>Laurasiatheria</taxon>
        <taxon>Carnivora</taxon>
        <taxon>Caniformia</taxon>
        <taxon>Ursidae</taxon>
        <taxon>Ailuropoda</taxon>
    </lineage>
</organism>
<keyword evidence="15" id="KW-1185">Reference proteome</keyword>
<dbReference type="CDD" id="cd06907">
    <property type="entry name" value="M14_AGBL2-3_like"/>
    <property type="match status" value="1"/>
</dbReference>
<evidence type="ECO:0000256" key="10">
    <source>
        <dbReference type="ARBA" id="ARBA00029302"/>
    </source>
</evidence>
<dbReference type="PROSITE" id="PS52035">
    <property type="entry name" value="PEPTIDASE_M14"/>
    <property type="match status" value="1"/>
</dbReference>
<dbReference type="GeneTree" id="ENSGT00940000160916"/>
<evidence type="ECO:0000256" key="3">
    <source>
        <dbReference type="ARBA" id="ARBA00005988"/>
    </source>
</evidence>
<evidence type="ECO:0000256" key="7">
    <source>
        <dbReference type="ARBA" id="ARBA00022801"/>
    </source>
</evidence>
<comment type="cofactor">
    <cofactor evidence="1">
        <name>Zn(2+)</name>
        <dbReference type="ChEBI" id="CHEBI:29105"/>
    </cofactor>
</comment>
<dbReference type="eggNOG" id="KOG3641">
    <property type="taxonomic scope" value="Eukaryota"/>
</dbReference>
<evidence type="ECO:0000256" key="9">
    <source>
        <dbReference type="ARBA" id="ARBA00023049"/>
    </source>
</evidence>
<reference evidence="14" key="2">
    <citation type="submission" date="2025-08" db="UniProtKB">
        <authorList>
            <consortium name="Ensembl"/>
        </authorList>
    </citation>
    <scope>IDENTIFICATION</scope>
</reference>
<reference evidence="14" key="3">
    <citation type="submission" date="2025-09" db="UniProtKB">
        <authorList>
            <consortium name="Ensembl"/>
        </authorList>
    </citation>
    <scope>IDENTIFICATION</scope>
</reference>
<dbReference type="GO" id="GO:0006508">
    <property type="term" value="P:proteolysis"/>
    <property type="evidence" value="ECO:0007669"/>
    <property type="project" value="UniProtKB-KW"/>
</dbReference>
<evidence type="ECO:0000256" key="6">
    <source>
        <dbReference type="ARBA" id="ARBA00022723"/>
    </source>
</evidence>
<reference evidence="14 15" key="1">
    <citation type="journal article" date="2010" name="Nature">
        <title>The sequence and de novo assembly of the giant panda genome.</title>
        <authorList>
            <person name="Li R."/>
            <person name="Fan W."/>
            <person name="Tian G."/>
            <person name="Zhu H."/>
            <person name="He L."/>
            <person name="Cai J."/>
            <person name="Huang Q."/>
            <person name="Cai Q."/>
            <person name="Li B."/>
            <person name="Bai Y."/>
            <person name="Zhang Z."/>
            <person name="Zhang Y."/>
            <person name="Wang W."/>
            <person name="Li J."/>
            <person name="Wei F."/>
            <person name="Li H."/>
            <person name="Jian M."/>
            <person name="Li J."/>
            <person name="Zhang Z."/>
            <person name="Nielsen R."/>
            <person name="Li D."/>
            <person name="Gu W."/>
            <person name="Yang Z."/>
            <person name="Xuan Z."/>
            <person name="Ryder O.A."/>
            <person name="Leung F.C."/>
            <person name="Zhou Y."/>
            <person name="Cao J."/>
            <person name="Sun X."/>
            <person name="Fu Y."/>
            <person name="Fang X."/>
            <person name="Guo X."/>
            <person name="Wang B."/>
            <person name="Hou R."/>
            <person name="Shen F."/>
            <person name="Mu B."/>
            <person name="Ni P."/>
            <person name="Lin R."/>
            <person name="Qian W."/>
            <person name="Wang G."/>
            <person name="Yu C."/>
            <person name="Nie W."/>
            <person name="Wang J."/>
            <person name="Wu Z."/>
            <person name="Liang H."/>
            <person name="Min J."/>
            <person name="Wu Q."/>
            <person name="Cheng S."/>
            <person name="Ruan J."/>
            <person name="Wang M."/>
            <person name="Shi Z."/>
            <person name="Wen M."/>
            <person name="Liu B."/>
            <person name="Ren X."/>
            <person name="Zheng H."/>
            <person name="Dong D."/>
            <person name="Cook K."/>
            <person name="Shan G."/>
            <person name="Zhang H."/>
            <person name="Kosiol C."/>
            <person name="Xie X."/>
            <person name="Lu Z."/>
            <person name="Zheng H."/>
            <person name="Li Y."/>
            <person name="Steiner C.C."/>
            <person name="Lam T.T."/>
            <person name="Lin S."/>
            <person name="Zhang Q."/>
            <person name="Li G."/>
            <person name="Tian J."/>
            <person name="Gong T."/>
            <person name="Liu H."/>
            <person name="Zhang D."/>
            <person name="Fang L."/>
            <person name="Ye C."/>
            <person name="Zhang J."/>
            <person name="Hu W."/>
            <person name="Xu A."/>
            <person name="Ren Y."/>
            <person name="Zhang G."/>
            <person name="Bruford M.W."/>
            <person name="Li Q."/>
            <person name="Ma L."/>
            <person name="Guo Y."/>
            <person name="An N."/>
            <person name="Hu Y."/>
            <person name="Zheng Y."/>
            <person name="Shi Y."/>
            <person name="Li Z."/>
            <person name="Liu Q."/>
            <person name="Chen Y."/>
            <person name="Zhao J."/>
            <person name="Qu N."/>
            <person name="Zhao S."/>
            <person name="Tian F."/>
            <person name="Wang X."/>
            <person name="Wang H."/>
            <person name="Xu L."/>
            <person name="Liu X."/>
            <person name="Vinar T."/>
            <person name="Wang Y."/>
            <person name="Lam T.W."/>
            <person name="Yiu S.M."/>
            <person name="Liu S."/>
            <person name="Zhang H."/>
            <person name="Li D."/>
            <person name="Huang Y."/>
            <person name="Wang X."/>
            <person name="Yang G."/>
            <person name="Jiang Z."/>
            <person name="Wang J."/>
            <person name="Qin N."/>
            <person name="Li L."/>
            <person name="Li J."/>
            <person name="Bolund L."/>
            <person name="Kristiansen K."/>
            <person name="Wong G.K."/>
            <person name="Olson M."/>
            <person name="Zhang X."/>
            <person name="Li S."/>
            <person name="Yang H."/>
            <person name="Wang J."/>
            <person name="Wang J."/>
        </authorList>
    </citation>
    <scope>NUCLEOTIDE SEQUENCE [LARGE SCALE GENOMIC DNA]</scope>
</reference>
<feature type="compositionally biased region" description="Basic residues" evidence="12">
    <location>
        <begin position="835"/>
        <end position="847"/>
    </location>
</feature>
<dbReference type="AlphaFoldDB" id="G1M0E8"/>
<keyword evidence="5" id="KW-0645">Protease</keyword>
<feature type="compositionally biased region" description="Low complexity" evidence="12">
    <location>
        <begin position="611"/>
        <end position="625"/>
    </location>
</feature>
<dbReference type="Gene3D" id="2.60.40.3120">
    <property type="match status" value="1"/>
</dbReference>
<name>G1M0E8_AILME</name>
<evidence type="ECO:0000313" key="14">
    <source>
        <dbReference type="Ensembl" id="ENSAMEP00000012808.2"/>
    </source>
</evidence>
<comment type="similarity">
    <text evidence="3 11">Belongs to the peptidase M14 family.</text>
</comment>
<dbReference type="GO" id="GO:0004181">
    <property type="term" value="F:metallocarboxypeptidase activity"/>
    <property type="evidence" value="ECO:0007669"/>
    <property type="project" value="Ensembl"/>
</dbReference>
<dbReference type="PANTHER" id="PTHR12756">
    <property type="entry name" value="CYTOSOLIC CARBOXYPEPTIDASE"/>
    <property type="match status" value="1"/>
</dbReference>
<evidence type="ECO:0000256" key="1">
    <source>
        <dbReference type="ARBA" id="ARBA00001947"/>
    </source>
</evidence>
<comment type="catalytic activity">
    <reaction evidence="10">
        <text>(L-glutamyl)(n+1)-gamma-L-glutamyl-L-glutamyl-[protein] + H2O = (L-glutamyl)(n)-gamma-L-glutamyl-L-glutamyl-[protein] + L-glutamate</text>
        <dbReference type="Rhea" id="RHEA:60004"/>
        <dbReference type="Rhea" id="RHEA-COMP:15519"/>
        <dbReference type="Rhea" id="RHEA-COMP:15675"/>
        <dbReference type="ChEBI" id="CHEBI:15377"/>
        <dbReference type="ChEBI" id="CHEBI:29985"/>
        <dbReference type="ChEBI" id="CHEBI:143623"/>
    </reaction>
    <physiologicalReaction direction="left-to-right" evidence="10">
        <dbReference type="Rhea" id="RHEA:60005"/>
    </physiologicalReaction>
</comment>
<dbReference type="InterPro" id="IPR040626">
    <property type="entry name" value="Pepdidase_M14_N"/>
</dbReference>
<dbReference type="GO" id="GO:0005829">
    <property type="term" value="C:cytosol"/>
    <property type="evidence" value="ECO:0007669"/>
    <property type="project" value="UniProtKB-SubCell"/>
</dbReference>
<feature type="region of interest" description="Disordered" evidence="12">
    <location>
        <begin position="829"/>
        <end position="921"/>
    </location>
</feature>
<dbReference type="eggNOG" id="KOG1814">
    <property type="taxonomic scope" value="Eukaryota"/>
</dbReference>
<dbReference type="HOGENOM" id="CLU_318835_0_0_1"/>
<evidence type="ECO:0000259" key="13">
    <source>
        <dbReference type="PROSITE" id="PS52035"/>
    </source>
</evidence>
<dbReference type="GO" id="GO:0008270">
    <property type="term" value="F:zinc ion binding"/>
    <property type="evidence" value="ECO:0007669"/>
    <property type="project" value="InterPro"/>
</dbReference>
<feature type="region of interest" description="Disordered" evidence="12">
    <location>
        <begin position="606"/>
        <end position="627"/>
    </location>
</feature>
<proteinExistence type="inferred from homology"/>
<evidence type="ECO:0000313" key="15">
    <source>
        <dbReference type="Proteomes" id="UP000008912"/>
    </source>
</evidence>